<organism evidence="3 4">
    <name type="scientific">Rhizophlyctis rosea</name>
    <dbReference type="NCBI Taxonomy" id="64517"/>
    <lineage>
        <taxon>Eukaryota</taxon>
        <taxon>Fungi</taxon>
        <taxon>Fungi incertae sedis</taxon>
        <taxon>Chytridiomycota</taxon>
        <taxon>Chytridiomycota incertae sedis</taxon>
        <taxon>Chytridiomycetes</taxon>
        <taxon>Rhizophlyctidales</taxon>
        <taxon>Rhizophlyctidaceae</taxon>
        <taxon>Rhizophlyctis</taxon>
    </lineage>
</organism>
<dbReference type="InterPro" id="IPR001279">
    <property type="entry name" value="Metallo-B-lactamas"/>
</dbReference>
<evidence type="ECO:0000313" key="4">
    <source>
        <dbReference type="Proteomes" id="UP001212841"/>
    </source>
</evidence>
<keyword evidence="4" id="KW-1185">Reference proteome</keyword>
<gene>
    <name evidence="3" type="ORF">HK097_008483</name>
</gene>
<dbReference type="Gene3D" id="3.60.15.10">
    <property type="entry name" value="Ribonuclease Z/Hydroxyacylglutathione hydrolase-like"/>
    <property type="match status" value="1"/>
</dbReference>
<accession>A0AAD5SI71</accession>
<sequence length="247" mass="27764">MGPARVTPTPCNIADLPPIDAVVISHNHYDHLDLNTIKQLAKPETWFFVPLGNKQWFLDIGIKNVVECDWWDEYKLEVQKDGVDAKATIAATPCQHFTGRSLTDRYKTLWSSWVVEANDTSMFFGGDTGYRTVEKGFTGDLDSLPHCPAFKEIGEKYGPFDISAIPIGAYSPRWVMSPVHCSPEDAVCVHQDVKSKHSIGIHWATFTLTDEPYFEPPQRLKKSLAEKGLPESEFHTLTIGESIDVKK</sequence>
<dbReference type="Proteomes" id="UP001212841">
    <property type="component" value="Unassembled WGS sequence"/>
</dbReference>
<proteinExistence type="predicted"/>
<feature type="binding site" evidence="1">
    <location>
        <position position="180"/>
    </location>
    <ligand>
        <name>an N-acyl-1,2-diacyl-sn-glycero-3-phosphoethanolamine</name>
        <dbReference type="ChEBI" id="CHEBI:62537"/>
    </ligand>
</feature>
<dbReference type="InterPro" id="IPR036866">
    <property type="entry name" value="RibonucZ/Hydroxyglut_hydro"/>
</dbReference>
<protein>
    <recommendedName>
        <fullName evidence="2">Metallo-beta-lactamase domain-containing protein</fullName>
    </recommendedName>
</protein>
<evidence type="ECO:0000256" key="1">
    <source>
        <dbReference type="PIRSR" id="PIRSR038896-50"/>
    </source>
</evidence>
<comment type="caution">
    <text evidence="3">The sequence shown here is derived from an EMBL/GenBank/DDBJ whole genome shotgun (WGS) entry which is preliminary data.</text>
</comment>
<dbReference type="GO" id="GO:0070290">
    <property type="term" value="F:N-acylphosphatidylethanolamine-specific phospholipase D activity"/>
    <property type="evidence" value="ECO:0007669"/>
    <property type="project" value="InterPro"/>
</dbReference>
<dbReference type="GO" id="GO:0008270">
    <property type="term" value="F:zinc ion binding"/>
    <property type="evidence" value="ECO:0007669"/>
    <property type="project" value="InterPro"/>
</dbReference>
<dbReference type="SUPFAM" id="SSF56281">
    <property type="entry name" value="Metallo-hydrolase/oxidoreductase"/>
    <property type="match status" value="1"/>
</dbReference>
<reference evidence="3" key="1">
    <citation type="submission" date="2020-05" db="EMBL/GenBank/DDBJ databases">
        <title>Phylogenomic resolution of chytrid fungi.</title>
        <authorList>
            <person name="Stajich J.E."/>
            <person name="Amses K."/>
            <person name="Simmons R."/>
            <person name="Seto K."/>
            <person name="Myers J."/>
            <person name="Bonds A."/>
            <person name="Quandt C.A."/>
            <person name="Barry K."/>
            <person name="Liu P."/>
            <person name="Grigoriev I."/>
            <person name="Longcore J.E."/>
            <person name="James T.Y."/>
        </authorList>
    </citation>
    <scope>NUCLEOTIDE SEQUENCE</scope>
    <source>
        <strain evidence="3">JEL0318</strain>
    </source>
</reference>
<dbReference type="PANTHER" id="PTHR15032">
    <property type="entry name" value="N-ACYL-PHOSPHATIDYLETHANOLAMINE-HYDROLYZING PHOSPHOLIPASE D"/>
    <property type="match status" value="1"/>
</dbReference>
<dbReference type="GO" id="GO:0005737">
    <property type="term" value="C:cytoplasm"/>
    <property type="evidence" value="ECO:0007669"/>
    <property type="project" value="TreeGrafter"/>
</dbReference>
<dbReference type="AlphaFoldDB" id="A0AAD5SI71"/>
<name>A0AAD5SI71_9FUNG</name>
<dbReference type="PIRSF" id="PIRSF038896">
    <property type="entry name" value="NAPE-PLD"/>
    <property type="match status" value="1"/>
</dbReference>
<dbReference type="Pfam" id="PF12706">
    <property type="entry name" value="Lactamase_B_2"/>
    <property type="match status" value="1"/>
</dbReference>
<feature type="domain" description="Metallo-beta-lactamase" evidence="2">
    <location>
        <begin position="5"/>
        <end position="203"/>
    </location>
</feature>
<feature type="binding site" evidence="1">
    <location>
        <position position="29"/>
    </location>
    <ligand>
        <name>an N-acyl-1,2-diacyl-sn-glycero-3-phosphoethanolamine</name>
        <dbReference type="ChEBI" id="CHEBI:62537"/>
    </ligand>
</feature>
<dbReference type="InterPro" id="IPR024884">
    <property type="entry name" value="NAPE-PLD"/>
</dbReference>
<evidence type="ECO:0000259" key="2">
    <source>
        <dbReference type="Pfam" id="PF12706"/>
    </source>
</evidence>
<dbReference type="PANTHER" id="PTHR15032:SF4">
    <property type="entry name" value="N-ACYL-PHOSPHATIDYLETHANOLAMINE-HYDROLYZING PHOSPHOLIPASE D"/>
    <property type="match status" value="1"/>
</dbReference>
<dbReference type="EMBL" id="JADGJD010000050">
    <property type="protein sequence ID" value="KAJ3055994.1"/>
    <property type="molecule type" value="Genomic_DNA"/>
</dbReference>
<evidence type="ECO:0000313" key="3">
    <source>
        <dbReference type="EMBL" id="KAJ3055994.1"/>
    </source>
</evidence>